<dbReference type="Proteomes" id="UP000095285">
    <property type="component" value="Unassembled WGS sequence"/>
</dbReference>
<proteinExistence type="predicted"/>
<feature type="region of interest" description="Disordered" evidence="1">
    <location>
        <begin position="55"/>
        <end position="100"/>
    </location>
</feature>
<dbReference type="OrthoDB" id="5853800at2759"/>
<organism evidence="3 4">
    <name type="scientific">Loa loa</name>
    <name type="common">Eye worm</name>
    <name type="synonym">Filaria loa</name>
    <dbReference type="NCBI Taxonomy" id="7209"/>
    <lineage>
        <taxon>Eukaryota</taxon>
        <taxon>Metazoa</taxon>
        <taxon>Ecdysozoa</taxon>
        <taxon>Nematoda</taxon>
        <taxon>Chromadorea</taxon>
        <taxon>Rhabditida</taxon>
        <taxon>Spirurina</taxon>
        <taxon>Spiruromorpha</taxon>
        <taxon>Filarioidea</taxon>
        <taxon>Onchocercidae</taxon>
        <taxon>Loa</taxon>
    </lineage>
</organism>
<protein>
    <submittedName>
        <fullName evidence="4">Uncharacterized protein</fullName>
    </submittedName>
</protein>
<accession>A0A1I7VJ97</accession>
<name>A0A1I7VJ97_LOALO</name>
<evidence type="ECO:0000256" key="2">
    <source>
        <dbReference type="SAM" id="Phobius"/>
    </source>
</evidence>
<dbReference type="AlphaFoldDB" id="A0A1I7VJ97"/>
<sequence>MQIIDDNCCKDERCRMTLLPSSSLSTSTNFYVPVTTVNMQPNHIIHNSYVQYYDEKDNGNDDDNGDYDDGDNDDDDDDDGDGDGDDGNDSNDNIGDNIRNKKMKHNANGVFFGSTYHYLQIDRNSINILLKVAAAFVLLCIAGCLVLQHLRINRLDYRIRRIEINSAYSIQV</sequence>
<keyword evidence="2" id="KW-0472">Membrane</keyword>
<evidence type="ECO:0000313" key="3">
    <source>
        <dbReference type="Proteomes" id="UP000095285"/>
    </source>
</evidence>
<dbReference type="WBParaSite" id="EN70_3178">
    <property type="protein sequence ID" value="EN70_3178"/>
    <property type="gene ID" value="EN70_3178"/>
</dbReference>
<evidence type="ECO:0000256" key="1">
    <source>
        <dbReference type="SAM" id="MobiDB-lite"/>
    </source>
</evidence>
<gene>
    <name evidence="4" type="primary">LOAG_14449</name>
</gene>
<evidence type="ECO:0000313" key="4">
    <source>
        <dbReference type="WBParaSite" id="EN70_3178"/>
    </source>
</evidence>
<keyword evidence="3" id="KW-1185">Reference proteome</keyword>
<feature type="transmembrane region" description="Helical" evidence="2">
    <location>
        <begin position="128"/>
        <end position="150"/>
    </location>
</feature>
<feature type="compositionally biased region" description="Acidic residues" evidence="1">
    <location>
        <begin position="60"/>
        <end position="89"/>
    </location>
</feature>
<keyword evidence="2" id="KW-0812">Transmembrane</keyword>
<reference evidence="3" key="1">
    <citation type="submission" date="2012-04" db="EMBL/GenBank/DDBJ databases">
        <title>The Genome Sequence of Loa loa.</title>
        <authorList>
            <consortium name="The Broad Institute Genome Sequencing Platform"/>
            <consortium name="Broad Institute Genome Sequencing Center for Infectious Disease"/>
            <person name="Nutman T.B."/>
            <person name="Fink D.L."/>
            <person name="Russ C."/>
            <person name="Young S."/>
            <person name="Zeng Q."/>
            <person name="Gargeya S."/>
            <person name="Alvarado L."/>
            <person name="Berlin A."/>
            <person name="Chapman S.B."/>
            <person name="Chen Z."/>
            <person name="Freedman E."/>
            <person name="Gellesch M."/>
            <person name="Goldberg J."/>
            <person name="Griggs A."/>
            <person name="Gujja S."/>
            <person name="Heilman E.R."/>
            <person name="Heiman D."/>
            <person name="Howarth C."/>
            <person name="Mehta T."/>
            <person name="Neiman D."/>
            <person name="Pearson M."/>
            <person name="Roberts A."/>
            <person name="Saif S."/>
            <person name="Shea T."/>
            <person name="Shenoy N."/>
            <person name="Sisk P."/>
            <person name="Stolte C."/>
            <person name="Sykes S."/>
            <person name="White J."/>
            <person name="Yandava C."/>
            <person name="Haas B."/>
            <person name="Henn M.R."/>
            <person name="Nusbaum C."/>
            <person name="Birren B."/>
        </authorList>
    </citation>
    <scope>NUCLEOTIDE SEQUENCE [LARGE SCALE GENOMIC DNA]</scope>
</reference>
<reference evidence="4" key="2">
    <citation type="submission" date="2016-11" db="UniProtKB">
        <authorList>
            <consortium name="WormBaseParasite"/>
        </authorList>
    </citation>
    <scope>IDENTIFICATION</scope>
</reference>
<keyword evidence="2" id="KW-1133">Transmembrane helix</keyword>